<sequence>MDTSLFLAEILQEQKHEGLEEEEDEEPVFVLTDEWMEFFAKSEAKRKLEKKQAKKKRKN</sequence>
<evidence type="ECO:0000313" key="2">
    <source>
        <dbReference type="Proteomes" id="UP000288805"/>
    </source>
</evidence>
<comment type="caution">
    <text evidence="1">The sequence shown here is derived from an EMBL/GenBank/DDBJ whole genome shotgun (WGS) entry which is preliminary data.</text>
</comment>
<name>A0A438I7X7_VITVI</name>
<proteinExistence type="predicted"/>
<dbReference type="PANTHER" id="PTHR48235:SF1">
    <property type="entry name" value="OS01G0916700 PROTEIN"/>
    <property type="match status" value="1"/>
</dbReference>
<accession>A0A438I7X7</accession>
<protein>
    <submittedName>
        <fullName evidence="1">Uncharacterized protein</fullName>
    </submittedName>
</protein>
<dbReference type="PANTHER" id="PTHR48235">
    <property type="entry name" value="OS01G0916700 PROTEIN"/>
    <property type="match status" value="1"/>
</dbReference>
<dbReference type="AlphaFoldDB" id="A0A438I7X7"/>
<reference evidence="1 2" key="1">
    <citation type="journal article" date="2018" name="PLoS Genet.">
        <title>Population sequencing reveals clonal diversity and ancestral inbreeding in the grapevine cultivar Chardonnay.</title>
        <authorList>
            <person name="Roach M.J."/>
            <person name="Johnson D.L."/>
            <person name="Bohlmann J."/>
            <person name="van Vuuren H.J."/>
            <person name="Jones S.J."/>
            <person name="Pretorius I.S."/>
            <person name="Schmidt S.A."/>
            <person name="Borneman A.R."/>
        </authorList>
    </citation>
    <scope>NUCLEOTIDE SEQUENCE [LARGE SCALE GENOMIC DNA]</scope>
    <source>
        <strain evidence="2">cv. Chardonnay</strain>
        <tissue evidence="1">Leaf</tissue>
    </source>
</reference>
<dbReference type="Proteomes" id="UP000288805">
    <property type="component" value="Unassembled WGS sequence"/>
</dbReference>
<evidence type="ECO:0000313" key="1">
    <source>
        <dbReference type="EMBL" id="RVW92810.1"/>
    </source>
</evidence>
<dbReference type="EMBL" id="QGNW01000134">
    <property type="protein sequence ID" value="RVW92810.1"/>
    <property type="molecule type" value="Genomic_DNA"/>
</dbReference>
<organism evidence="1 2">
    <name type="scientific">Vitis vinifera</name>
    <name type="common">Grape</name>
    <dbReference type="NCBI Taxonomy" id="29760"/>
    <lineage>
        <taxon>Eukaryota</taxon>
        <taxon>Viridiplantae</taxon>
        <taxon>Streptophyta</taxon>
        <taxon>Embryophyta</taxon>
        <taxon>Tracheophyta</taxon>
        <taxon>Spermatophyta</taxon>
        <taxon>Magnoliopsida</taxon>
        <taxon>eudicotyledons</taxon>
        <taxon>Gunneridae</taxon>
        <taxon>Pentapetalae</taxon>
        <taxon>rosids</taxon>
        <taxon>Vitales</taxon>
        <taxon>Vitaceae</taxon>
        <taxon>Viteae</taxon>
        <taxon>Vitis</taxon>
    </lineage>
</organism>
<gene>
    <name evidence="1" type="ORF">CK203_042565</name>
</gene>